<dbReference type="InterPro" id="IPR045114">
    <property type="entry name" value="Csn12-like"/>
</dbReference>
<dbReference type="GO" id="GO:0016973">
    <property type="term" value="P:poly(A)+ mRNA export from nucleus"/>
    <property type="evidence" value="ECO:0007669"/>
    <property type="project" value="TreeGrafter"/>
</dbReference>
<dbReference type="InterPro" id="IPR000717">
    <property type="entry name" value="PCI_dom"/>
</dbReference>
<comment type="similarity">
    <text evidence="1">Belongs to the CSN12 family.</text>
</comment>
<dbReference type="PANTHER" id="PTHR12732">
    <property type="entry name" value="UNCHARACTERIZED PROTEASOME COMPONENT REGION PCI-CONTAINING"/>
    <property type="match status" value="1"/>
</dbReference>
<dbReference type="GeneTree" id="ENSGT00390000001101"/>
<evidence type="ECO:0000256" key="1">
    <source>
        <dbReference type="ARBA" id="ARBA00025771"/>
    </source>
</evidence>
<dbReference type="GO" id="GO:0003723">
    <property type="term" value="F:RNA binding"/>
    <property type="evidence" value="ECO:0007669"/>
    <property type="project" value="InterPro"/>
</dbReference>
<accession>A0AAQ4QIV2</accession>
<organism evidence="5 6">
    <name type="scientific">Gasterosteus aculeatus aculeatus</name>
    <name type="common">three-spined stickleback</name>
    <dbReference type="NCBI Taxonomy" id="481459"/>
    <lineage>
        <taxon>Eukaryota</taxon>
        <taxon>Metazoa</taxon>
        <taxon>Chordata</taxon>
        <taxon>Craniata</taxon>
        <taxon>Vertebrata</taxon>
        <taxon>Euteleostomi</taxon>
        <taxon>Actinopterygii</taxon>
        <taxon>Neopterygii</taxon>
        <taxon>Teleostei</taxon>
        <taxon>Neoteleostei</taxon>
        <taxon>Acanthomorphata</taxon>
        <taxon>Eupercaria</taxon>
        <taxon>Perciformes</taxon>
        <taxon>Cottioidei</taxon>
        <taxon>Gasterosteales</taxon>
        <taxon>Gasterosteidae</taxon>
        <taxon>Gasterosteus</taxon>
    </lineage>
</organism>
<dbReference type="GO" id="GO:0070390">
    <property type="term" value="C:transcription export complex 2"/>
    <property type="evidence" value="ECO:0007669"/>
    <property type="project" value="TreeGrafter"/>
</dbReference>
<dbReference type="Ensembl" id="ENSGACT00000058203.1">
    <property type="protein sequence ID" value="ENSGACP00000051179.1"/>
    <property type="gene ID" value="ENSGACG00000015489.2"/>
</dbReference>
<evidence type="ECO:0000313" key="5">
    <source>
        <dbReference type="Ensembl" id="ENSGACP00000051179.1"/>
    </source>
</evidence>
<dbReference type="GO" id="GO:0003690">
    <property type="term" value="F:double-stranded DNA binding"/>
    <property type="evidence" value="ECO:0007669"/>
    <property type="project" value="InterPro"/>
</dbReference>
<dbReference type="GO" id="GO:0006368">
    <property type="term" value="P:transcription elongation by RNA polymerase II"/>
    <property type="evidence" value="ECO:0007669"/>
    <property type="project" value="TreeGrafter"/>
</dbReference>
<protein>
    <recommendedName>
        <fullName evidence="2">PCI domain-containing protein 2</fullName>
    </recommendedName>
    <alternativeName>
        <fullName evidence="3">CSN12-like protein</fullName>
    </alternativeName>
</protein>
<evidence type="ECO:0000256" key="3">
    <source>
        <dbReference type="ARBA" id="ARBA00033214"/>
    </source>
</evidence>
<dbReference type="Gene3D" id="1.10.10.10">
    <property type="entry name" value="Winged helix-like DNA-binding domain superfamily/Winged helix DNA-binding domain"/>
    <property type="match status" value="1"/>
</dbReference>
<evidence type="ECO:0000259" key="4">
    <source>
        <dbReference type="PROSITE" id="PS50250"/>
    </source>
</evidence>
<dbReference type="PROSITE" id="PS50250">
    <property type="entry name" value="PCI"/>
    <property type="match status" value="1"/>
</dbReference>
<sequence length="462" mass="53074">MAHVTINQYLQEVRPAFCASTPCDRQEGGGLLNYTILLRWCFSAAGVRGHRQPRGLLLRRAALVQAPTRRQPPAPGEAPPTHVDIQVVARIQLHHSVCVCVCVRQLASPEEKCQQLLEPPYDEMVAAHLRCIYAVSNHDFVEAYKFQTLVVQSFLRAFQSHKEENWALPMMFTVTLDLRIFANNAEQQLQKKGKGQPGEMLEKAAEQLMSCFRVCASDNRAGIEDSKKWGMMFLSNQLFKIYFKINKLHLCKPLIRAIDSSNLKNDYSPAQKVTYKYYVGRKAMFDSDFKPAEEFLSYAFHHCHRSSQKNKRMILIYLLPVKMLLGHMPTHQLLRKYDLMQFADVTKSVSEGNLLLLNEALAKHETFFIRCGIFLILEKLKIITYRNLFKKVYLLLRTHQLPLDAFVVAMKMMQLDDVDLDEVQCILANLIYMGHIKGYISHQHQKLVVSKQIPFPSLSTVS</sequence>
<dbReference type="InterPro" id="IPR036388">
    <property type="entry name" value="WH-like_DNA-bd_sf"/>
</dbReference>
<dbReference type="PANTHER" id="PTHR12732:SF0">
    <property type="entry name" value="PCI DOMAIN-CONTAINING PROTEIN 2"/>
    <property type="match status" value="1"/>
</dbReference>
<proteinExistence type="inferred from homology"/>
<evidence type="ECO:0000256" key="2">
    <source>
        <dbReference type="ARBA" id="ARBA00026186"/>
    </source>
</evidence>
<dbReference type="Pfam" id="PF01399">
    <property type="entry name" value="PCI"/>
    <property type="match status" value="1"/>
</dbReference>
<reference evidence="5" key="2">
    <citation type="submission" date="2025-08" db="UniProtKB">
        <authorList>
            <consortium name="Ensembl"/>
        </authorList>
    </citation>
    <scope>IDENTIFICATION</scope>
</reference>
<dbReference type="SMART" id="SM00753">
    <property type="entry name" value="PAM"/>
    <property type="match status" value="1"/>
</dbReference>
<dbReference type="AlphaFoldDB" id="A0AAQ4QIV2"/>
<reference evidence="5" key="3">
    <citation type="submission" date="2025-09" db="UniProtKB">
        <authorList>
            <consortium name="Ensembl"/>
        </authorList>
    </citation>
    <scope>IDENTIFICATION</scope>
</reference>
<feature type="domain" description="PCI" evidence="4">
    <location>
        <begin position="273"/>
        <end position="454"/>
    </location>
</feature>
<reference evidence="5 6" key="1">
    <citation type="journal article" date="2021" name="G3 (Bethesda)">
        <title>Improved contiguity of the threespine stickleback genome using long-read sequencing.</title>
        <authorList>
            <person name="Nath S."/>
            <person name="Shaw D.E."/>
            <person name="White M.A."/>
        </authorList>
    </citation>
    <scope>NUCLEOTIDE SEQUENCE [LARGE SCALE GENOMIC DNA]</scope>
    <source>
        <strain evidence="5 6">Lake Benthic</strain>
    </source>
</reference>
<dbReference type="GO" id="GO:0000973">
    <property type="term" value="P:post-transcriptional tethering of RNA polymerase II gene DNA at nuclear periphery"/>
    <property type="evidence" value="ECO:0007669"/>
    <property type="project" value="TreeGrafter"/>
</dbReference>
<keyword evidence="6" id="KW-1185">Reference proteome</keyword>
<dbReference type="Proteomes" id="UP000007635">
    <property type="component" value="Chromosome I"/>
</dbReference>
<dbReference type="FunFam" id="1.10.10.10:FF:000146">
    <property type="entry name" value="PCI domain-containing protein 2 homolog"/>
    <property type="match status" value="1"/>
</dbReference>
<name>A0AAQ4QIV2_GASAC</name>
<evidence type="ECO:0000313" key="6">
    <source>
        <dbReference type="Proteomes" id="UP000007635"/>
    </source>
</evidence>